<comment type="caution">
    <text evidence="2">The sequence shown here is derived from an EMBL/GenBank/DDBJ whole genome shotgun (WGS) entry which is preliminary data.</text>
</comment>
<evidence type="ECO:0000256" key="1">
    <source>
        <dbReference type="SAM" id="MobiDB-lite"/>
    </source>
</evidence>
<sequence>MKEAATETSRRPSKPRSGACCSELPKDYGQDLLMFGGYTEDESMNREATNETWLFSLAEDLWSKVTCKSSDIPR</sequence>
<dbReference type="InterPro" id="IPR011498">
    <property type="entry name" value="Kelch_2"/>
</dbReference>
<feature type="non-terminal residue" evidence="2">
    <location>
        <position position="74"/>
    </location>
</feature>
<feature type="region of interest" description="Disordered" evidence="1">
    <location>
        <begin position="1"/>
        <end position="23"/>
    </location>
</feature>
<dbReference type="Gene3D" id="2.120.10.80">
    <property type="entry name" value="Kelch-type beta propeller"/>
    <property type="match status" value="1"/>
</dbReference>
<name>A0AAW1RKT6_9CHLO</name>
<dbReference type="SUPFAM" id="SSF50965">
    <property type="entry name" value="Galactose oxidase, central domain"/>
    <property type="match status" value="1"/>
</dbReference>
<evidence type="ECO:0000313" key="3">
    <source>
        <dbReference type="Proteomes" id="UP001485043"/>
    </source>
</evidence>
<gene>
    <name evidence="2" type="ORF">WJX84_010995</name>
</gene>
<dbReference type="AlphaFoldDB" id="A0AAW1RKT6"/>
<protein>
    <submittedName>
        <fullName evidence="2">Uncharacterized protein</fullName>
    </submittedName>
</protein>
<dbReference type="InterPro" id="IPR011043">
    <property type="entry name" value="Gal_Oxase/kelch_b-propeller"/>
</dbReference>
<reference evidence="2 3" key="1">
    <citation type="journal article" date="2024" name="Nat. Commun.">
        <title>Phylogenomics reveals the evolutionary origins of lichenization in chlorophyte algae.</title>
        <authorList>
            <person name="Puginier C."/>
            <person name="Libourel C."/>
            <person name="Otte J."/>
            <person name="Skaloud P."/>
            <person name="Haon M."/>
            <person name="Grisel S."/>
            <person name="Petersen M."/>
            <person name="Berrin J.G."/>
            <person name="Delaux P.M."/>
            <person name="Dal Grande F."/>
            <person name="Keller J."/>
        </authorList>
    </citation>
    <scope>NUCLEOTIDE SEQUENCE [LARGE SCALE GENOMIC DNA]</scope>
    <source>
        <strain evidence="2 3">SAG 2523</strain>
    </source>
</reference>
<dbReference type="InterPro" id="IPR015915">
    <property type="entry name" value="Kelch-typ_b-propeller"/>
</dbReference>
<feature type="compositionally biased region" description="Basic and acidic residues" evidence="1">
    <location>
        <begin position="1"/>
        <end position="10"/>
    </location>
</feature>
<dbReference type="Proteomes" id="UP001485043">
    <property type="component" value="Unassembled WGS sequence"/>
</dbReference>
<proteinExistence type="predicted"/>
<evidence type="ECO:0000313" key="2">
    <source>
        <dbReference type="EMBL" id="KAK9834348.1"/>
    </source>
</evidence>
<keyword evidence="3" id="KW-1185">Reference proteome</keyword>
<dbReference type="Pfam" id="PF07646">
    <property type="entry name" value="Kelch_2"/>
    <property type="match status" value="1"/>
</dbReference>
<dbReference type="EMBL" id="JALJOV010002112">
    <property type="protein sequence ID" value="KAK9834348.1"/>
    <property type="molecule type" value="Genomic_DNA"/>
</dbReference>
<accession>A0AAW1RKT6</accession>
<organism evidence="2 3">
    <name type="scientific">Apatococcus fuscideae</name>
    <dbReference type="NCBI Taxonomy" id="2026836"/>
    <lineage>
        <taxon>Eukaryota</taxon>
        <taxon>Viridiplantae</taxon>
        <taxon>Chlorophyta</taxon>
        <taxon>core chlorophytes</taxon>
        <taxon>Trebouxiophyceae</taxon>
        <taxon>Chlorellales</taxon>
        <taxon>Chlorellaceae</taxon>
        <taxon>Apatococcus</taxon>
    </lineage>
</organism>